<name>A0ABV4A074_9BURK</name>
<protein>
    <submittedName>
        <fullName evidence="1">Uncharacterized protein</fullName>
    </submittedName>
</protein>
<evidence type="ECO:0000313" key="1">
    <source>
        <dbReference type="EMBL" id="MEX8195286.1"/>
    </source>
</evidence>
<accession>A0ABV4A074</accession>
<comment type="caution">
    <text evidence="1">The sequence shown here is derived from an EMBL/GenBank/DDBJ whole genome shotgun (WGS) entry which is preliminary data.</text>
</comment>
<organism evidence="1 2">
    <name type="scientific">Comamonas guangdongensis</name>
    <dbReference type="NCBI Taxonomy" id="510515"/>
    <lineage>
        <taxon>Bacteria</taxon>
        <taxon>Pseudomonadati</taxon>
        <taxon>Pseudomonadota</taxon>
        <taxon>Betaproteobacteria</taxon>
        <taxon>Burkholderiales</taxon>
        <taxon>Comamonadaceae</taxon>
        <taxon>Comamonas</taxon>
    </lineage>
</organism>
<dbReference type="RefSeq" id="WP_369340461.1">
    <property type="nucleotide sequence ID" value="NZ_JBFYGN010000040.1"/>
</dbReference>
<gene>
    <name evidence="1" type="ORF">AB6724_20840</name>
</gene>
<dbReference type="EMBL" id="JBFYGN010000040">
    <property type="protein sequence ID" value="MEX8195286.1"/>
    <property type="molecule type" value="Genomic_DNA"/>
</dbReference>
<dbReference type="Proteomes" id="UP001561046">
    <property type="component" value="Unassembled WGS sequence"/>
</dbReference>
<evidence type="ECO:0000313" key="2">
    <source>
        <dbReference type="Proteomes" id="UP001561046"/>
    </source>
</evidence>
<proteinExistence type="predicted"/>
<sequence>MRNPKFVEYKTASEVWATEQLLEQAEGGQLVLRFSALSADESTTLIHRLSRELPDHAVFQSRFGTQDQWVTILPLVSKAKILERRDRIRQAMAAYAQTCAELIRQYQSDALASEWTVDDHGEHCRFVHSASGQTVEAPFHGLVRVNQIDPYFFAVFVKSTQGLEPVAELVTGNW</sequence>
<reference evidence="1 2" key="1">
    <citation type="journal article" date="2013" name="Int. J. Syst. Evol. Microbiol.">
        <title>Comamonas guangdongensis sp. nov., isolated from subterranean forest sediment, and emended description of the genus Comamonas.</title>
        <authorList>
            <person name="Zhang J."/>
            <person name="Wang Y."/>
            <person name="Zhou S."/>
            <person name="Wu C."/>
            <person name="He J."/>
            <person name="Li F."/>
        </authorList>
    </citation>
    <scope>NUCLEOTIDE SEQUENCE [LARGE SCALE GENOMIC DNA]</scope>
    <source>
        <strain evidence="1 2">CCTCC AB2011133</strain>
    </source>
</reference>
<keyword evidence="2" id="KW-1185">Reference proteome</keyword>